<dbReference type="EMBL" id="UINC01013351">
    <property type="protein sequence ID" value="SVA57747.1"/>
    <property type="molecule type" value="Genomic_DNA"/>
</dbReference>
<dbReference type="GO" id="GO:0006508">
    <property type="term" value="P:proteolysis"/>
    <property type="evidence" value="ECO:0007669"/>
    <property type="project" value="InterPro"/>
</dbReference>
<name>A0A381X0Q6_9ZZZZ</name>
<sequence length="305" mass="31449">MKAILLVVALIVTMILISIFGAVYWRPQSSVGMMLELGGPRPVGLDAGSPEETVSRVLEHVGPTVVLLMIPETRRSGSGVVVHEEGYILTNAHVVEDAQTVLVSFTDGSEFDAEVYGVDEATDLAVIKVKPGGLKAAALGDSDQMRVGEFVVAVGAPFGLAATATSGIVSGLHRSGFGIARYEDFIVTDAPINQGNSGGPLVSLRGEVIGINTAIIAGKDGPRGHGSFSGVGFAIPINVARAVAQRLIGDVALMPPAETSDAAGFVSASVLSFRIDGNCVAGIDQLAGVFFTEAVPNGRPRSLTL</sequence>
<accession>A0A381X0Q6</accession>
<dbReference type="PRINTS" id="PR00834">
    <property type="entry name" value="PROTEASES2C"/>
</dbReference>
<dbReference type="SUPFAM" id="SSF50494">
    <property type="entry name" value="Trypsin-like serine proteases"/>
    <property type="match status" value="1"/>
</dbReference>
<dbReference type="PANTHER" id="PTHR22939">
    <property type="entry name" value="SERINE PROTEASE FAMILY S1C HTRA-RELATED"/>
    <property type="match status" value="1"/>
</dbReference>
<evidence type="ECO:0000313" key="1">
    <source>
        <dbReference type="EMBL" id="SVA57747.1"/>
    </source>
</evidence>
<reference evidence="1" key="1">
    <citation type="submission" date="2018-05" db="EMBL/GenBank/DDBJ databases">
        <authorList>
            <person name="Lanie J.A."/>
            <person name="Ng W.-L."/>
            <person name="Kazmierczak K.M."/>
            <person name="Andrzejewski T.M."/>
            <person name="Davidsen T.M."/>
            <person name="Wayne K.J."/>
            <person name="Tettelin H."/>
            <person name="Glass J.I."/>
            <person name="Rusch D."/>
            <person name="Podicherti R."/>
            <person name="Tsui H.-C.T."/>
            <person name="Winkler M.E."/>
        </authorList>
    </citation>
    <scope>NUCLEOTIDE SEQUENCE</scope>
</reference>
<gene>
    <name evidence="1" type="ORF">METZ01_LOCUS110601</name>
</gene>
<dbReference type="GO" id="GO:0004252">
    <property type="term" value="F:serine-type endopeptidase activity"/>
    <property type="evidence" value="ECO:0007669"/>
    <property type="project" value="InterPro"/>
</dbReference>
<evidence type="ECO:0008006" key="2">
    <source>
        <dbReference type="Google" id="ProtNLM"/>
    </source>
</evidence>
<dbReference type="Gene3D" id="2.40.10.120">
    <property type="match status" value="1"/>
</dbReference>
<organism evidence="1">
    <name type="scientific">marine metagenome</name>
    <dbReference type="NCBI Taxonomy" id="408172"/>
    <lineage>
        <taxon>unclassified sequences</taxon>
        <taxon>metagenomes</taxon>
        <taxon>ecological metagenomes</taxon>
    </lineage>
</organism>
<dbReference type="InterPro" id="IPR001940">
    <property type="entry name" value="Peptidase_S1C"/>
</dbReference>
<dbReference type="AlphaFoldDB" id="A0A381X0Q6"/>
<protein>
    <recommendedName>
        <fullName evidence="2">PDZ domain-containing protein</fullName>
    </recommendedName>
</protein>
<dbReference type="PANTHER" id="PTHR22939:SF129">
    <property type="entry name" value="SERINE PROTEASE HTRA2, MITOCHONDRIAL"/>
    <property type="match status" value="1"/>
</dbReference>
<dbReference type="InterPro" id="IPR009003">
    <property type="entry name" value="Peptidase_S1_PA"/>
</dbReference>
<proteinExistence type="predicted"/>
<dbReference type="Pfam" id="PF13365">
    <property type="entry name" value="Trypsin_2"/>
    <property type="match status" value="1"/>
</dbReference>